<sequence length="165" mass="18655">MSLDTTPTDPPVVTDGTIEGGDDGERRQELQAFLSDDDAWGEGFYQWADETPLSDDDPATAPFLSMVGSLDFYWNPASERVEYEAPTVPDDWETREACAGIDSWSTASMVEEELDSLGETVANTLDDYFVDWEPTERRDSTYHEIFGRQFNGGDDDFLEEEEHEE</sequence>
<evidence type="ECO:0000256" key="1">
    <source>
        <dbReference type="SAM" id="MobiDB-lite"/>
    </source>
</evidence>
<reference evidence="3 4" key="1">
    <citation type="journal article" date="2019" name="Int. J. Syst. Evol. Microbiol.">
        <title>The Global Catalogue of Microorganisms (GCM) 10K type strain sequencing project: providing services to taxonomists for standard genome sequencing and annotation.</title>
        <authorList>
            <consortium name="The Broad Institute Genomics Platform"/>
            <consortium name="The Broad Institute Genome Sequencing Center for Infectious Disease"/>
            <person name="Wu L."/>
            <person name="Ma J."/>
        </authorList>
    </citation>
    <scope>NUCLEOTIDE SEQUENCE [LARGE SCALE GENOMIC DNA]</scope>
    <source>
        <strain evidence="3 4">CGMCC 1.12543</strain>
    </source>
</reference>
<dbReference type="RefSeq" id="WP_247414751.1">
    <property type="nucleotide sequence ID" value="NZ_JALLGW010000001.1"/>
</dbReference>
<dbReference type="Pfam" id="PF25955">
    <property type="entry name" value="DUF7992"/>
    <property type="match status" value="1"/>
</dbReference>
<dbReference type="Proteomes" id="UP001596099">
    <property type="component" value="Unassembled WGS sequence"/>
</dbReference>
<organism evidence="3 4">
    <name type="scientific">Halomarina salina</name>
    <dbReference type="NCBI Taxonomy" id="1872699"/>
    <lineage>
        <taxon>Archaea</taxon>
        <taxon>Methanobacteriati</taxon>
        <taxon>Methanobacteriota</taxon>
        <taxon>Stenosarchaea group</taxon>
        <taxon>Halobacteria</taxon>
        <taxon>Halobacteriales</taxon>
        <taxon>Natronomonadaceae</taxon>
        <taxon>Halomarina</taxon>
    </lineage>
</organism>
<gene>
    <name evidence="3" type="ORF">ACFPYI_11055</name>
</gene>
<evidence type="ECO:0000313" key="4">
    <source>
        <dbReference type="Proteomes" id="UP001596099"/>
    </source>
</evidence>
<evidence type="ECO:0000313" key="3">
    <source>
        <dbReference type="EMBL" id="MFC5971871.1"/>
    </source>
</evidence>
<evidence type="ECO:0000259" key="2">
    <source>
        <dbReference type="Pfam" id="PF25955"/>
    </source>
</evidence>
<keyword evidence="4" id="KW-1185">Reference proteome</keyword>
<feature type="compositionally biased region" description="Low complexity" evidence="1">
    <location>
        <begin position="1"/>
        <end position="17"/>
    </location>
</feature>
<comment type="caution">
    <text evidence="3">The sequence shown here is derived from an EMBL/GenBank/DDBJ whole genome shotgun (WGS) entry which is preliminary data.</text>
</comment>
<feature type="domain" description="DUF7992" evidence="2">
    <location>
        <begin position="20"/>
        <end position="137"/>
    </location>
</feature>
<protein>
    <recommendedName>
        <fullName evidence="2">DUF7992 domain-containing protein</fullName>
    </recommendedName>
</protein>
<name>A0ABD5RMV0_9EURY</name>
<proteinExistence type="predicted"/>
<dbReference type="InterPro" id="IPR058305">
    <property type="entry name" value="DUF7992"/>
</dbReference>
<dbReference type="EMBL" id="JBHSQH010000001">
    <property type="protein sequence ID" value="MFC5971871.1"/>
    <property type="molecule type" value="Genomic_DNA"/>
</dbReference>
<feature type="region of interest" description="Disordered" evidence="1">
    <location>
        <begin position="1"/>
        <end position="25"/>
    </location>
</feature>
<dbReference type="AlphaFoldDB" id="A0ABD5RMV0"/>
<accession>A0ABD5RMV0</accession>